<keyword evidence="1" id="KW-0472">Membrane</keyword>
<dbReference type="AlphaFoldDB" id="A0A554VCY7"/>
<feature type="transmembrane region" description="Helical" evidence="1">
    <location>
        <begin position="403"/>
        <end position="428"/>
    </location>
</feature>
<dbReference type="PANTHER" id="PTHR11533:SF174">
    <property type="entry name" value="PUROMYCIN-SENSITIVE AMINOPEPTIDASE-RELATED"/>
    <property type="match status" value="1"/>
</dbReference>
<evidence type="ECO:0000256" key="1">
    <source>
        <dbReference type="SAM" id="Phobius"/>
    </source>
</evidence>
<comment type="caution">
    <text evidence="3">The sequence shown here is derived from an EMBL/GenBank/DDBJ whole genome shotgun (WGS) entry which is preliminary data.</text>
</comment>
<dbReference type="InterPro" id="IPR027268">
    <property type="entry name" value="Peptidase_M4/M1_CTD_sf"/>
</dbReference>
<dbReference type="SUPFAM" id="SSF55486">
    <property type="entry name" value="Metalloproteases ('zincins'), catalytic domain"/>
    <property type="match status" value="1"/>
</dbReference>
<gene>
    <name evidence="3" type="ORF">FOF46_25675</name>
</gene>
<dbReference type="GO" id="GO:0070006">
    <property type="term" value="F:metalloaminopeptidase activity"/>
    <property type="evidence" value="ECO:0007669"/>
    <property type="project" value="TreeGrafter"/>
</dbReference>
<feature type="transmembrane region" description="Helical" evidence="1">
    <location>
        <begin position="56"/>
        <end position="75"/>
    </location>
</feature>
<dbReference type="InterPro" id="IPR050344">
    <property type="entry name" value="Peptidase_M1_aminopeptidases"/>
</dbReference>
<dbReference type="OrthoDB" id="100605at2"/>
<dbReference type="EMBL" id="VLNR01000077">
    <property type="protein sequence ID" value="TSE04648.1"/>
    <property type="molecule type" value="Genomic_DNA"/>
</dbReference>
<evidence type="ECO:0000259" key="2">
    <source>
        <dbReference type="Pfam" id="PF01433"/>
    </source>
</evidence>
<feature type="transmembrane region" description="Helical" evidence="1">
    <location>
        <begin position="364"/>
        <end position="383"/>
    </location>
</feature>
<dbReference type="GO" id="GO:0005615">
    <property type="term" value="C:extracellular space"/>
    <property type="evidence" value="ECO:0007669"/>
    <property type="project" value="TreeGrafter"/>
</dbReference>
<dbReference type="GO" id="GO:0043171">
    <property type="term" value="P:peptide catabolic process"/>
    <property type="evidence" value="ECO:0007669"/>
    <property type="project" value="TreeGrafter"/>
</dbReference>
<feature type="transmembrane region" description="Helical" evidence="1">
    <location>
        <begin position="570"/>
        <end position="590"/>
    </location>
</feature>
<name>A0A554VCY7_9FLAO</name>
<dbReference type="Gene3D" id="1.10.390.10">
    <property type="entry name" value="Neutral Protease Domain 2"/>
    <property type="match status" value="1"/>
</dbReference>
<dbReference type="GO" id="GO:0005737">
    <property type="term" value="C:cytoplasm"/>
    <property type="evidence" value="ECO:0007669"/>
    <property type="project" value="TreeGrafter"/>
</dbReference>
<feature type="transmembrane region" description="Helical" evidence="1">
    <location>
        <begin position="18"/>
        <end position="36"/>
    </location>
</feature>
<keyword evidence="1" id="KW-0812">Transmembrane</keyword>
<dbReference type="GO" id="GO:0016020">
    <property type="term" value="C:membrane"/>
    <property type="evidence" value="ECO:0007669"/>
    <property type="project" value="TreeGrafter"/>
</dbReference>
<feature type="transmembrane region" description="Helical" evidence="1">
    <location>
        <begin position="180"/>
        <end position="200"/>
    </location>
</feature>
<keyword evidence="1" id="KW-1133">Transmembrane helix</keyword>
<feature type="domain" description="Peptidase M1 membrane alanine aminopeptidase" evidence="2">
    <location>
        <begin position="883"/>
        <end position="1092"/>
    </location>
</feature>
<accession>A0A554VCY7</accession>
<feature type="transmembrane region" description="Helical" evidence="1">
    <location>
        <begin position="448"/>
        <end position="470"/>
    </location>
</feature>
<dbReference type="Pfam" id="PF01433">
    <property type="entry name" value="Peptidase_M1"/>
    <property type="match status" value="1"/>
</dbReference>
<proteinExistence type="predicted"/>
<sequence>MFKTFFLKEITRGLKQPMIYIFLFIFTIIAVIGVLNDDITFGGSVGTTLRNAPYVMTIYVANMSIFGLLIATTYFNNAALRDYQYNFDEILFSTSIHKAGYFFGRFFGALFLSTIPLLGVLIGFLIGTNMGFETGIIAENRLGELHFGAFINNYLLFILPNMFISGAIIFAIANTWKSTIISFIATTIIIIGYLLSGTFLNDISTENLAALTDILGIRAYTIDTKYLTGIQKNIEIVSFTGWLLVNRILWFSIGLIIIFGSYISFSFMRKNKKTTITKKRKHKTSETKSFNLPQIKSNFNNTTSAIQFISFFKINFYTLLKSNTFKIMLIFGALTLINKLINGFEYYGLQSYPVTYKILDFNRPISMILGMIMLVFFSGELVWRERTNKINGVVDSTYHHSFVLIISKIISLIVINIIFDLFLIFISIGYQLLNGYTNPEIGVYLLDFLYSGLPTYAIWSCILISIQILINHKYIAYFVSILLIFLIEFLVVDTLGISSYMVNLGFTPSYLYSDMNAFGAVLTAKNWFNLYWILFGVLLTIITSVFWVRGTISGFKNRLKTAQKYFTKRYILSLIVISVLFILTSSFVYYNTQVLNPYTSADDIENMQESYEKKYKQFEHIIQPKITSIQYEVDIYPNERNVKSKSYITLVNKSKKAIDSLHYTTTYFVGESNTGLELRISNWKKTIAIPNSKLVYNDTRLGYQIFKLNTSLLPNDTIHIVAETKYVSKGFENSVSNIRVAKNGTFLDTSHILPSFGYEVNNEITDANNRINRGLPVRVVMNSLKAKKDVTTGNYITKNLSDWVQIETTISTANDQIAVAPGSLIKQWSTKERSFFKYKSDHVSLNFTNFMSAKYEVASKKWNGIDIEVYHHKTHHYNIDMMLNAVEKSLTYFTENFGPYFHHQARIVEIPRYYNFAQAFPGTMPYTEGGGFITNLSNKNDNNIIYSIVAHEMAHQYWAHQVVGANVEGATMLSESFAEYSALMVMKKELNDDIKMKQYLAYDFEKYLKGRSRETEKENPLYKVKDQGYIHYGKGSLVLYALQDYLGEEVINEALREFLNDYKYKTAPYPTTLDFISYLESRIPDAMQYLVKDWLKEITLYDYRLKTATYTAKNNGKYDVSMSIEAHKIKVDSLGNEHNVQQHDWVDIGVYADADEKKLIHVKRVLFTDQNMSFTFEVDHIPIKAAIDPKRLLIERVIDDNVREVIELMN</sequence>
<dbReference type="Proteomes" id="UP000318833">
    <property type="component" value="Unassembled WGS sequence"/>
</dbReference>
<feature type="transmembrane region" description="Helical" evidence="1">
    <location>
        <begin position="106"/>
        <end position="127"/>
    </location>
</feature>
<reference evidence="3 4" key="1">
    <citation type="submission" date="2019-07" db="EMBL/GenBank/DDBJ databases">
        <title>The draft genome sequence of Aquimarina algiphila M91.</title>
        <authorList>
            <person name="Meng X."/>
        </authorList>
    </citation>
    <scope>NUCLEOTIDE SEQUENCE [LARGE SCALE GENOMIC DNA]</scope>
    <source>
        <strain evidence="3 4">M91</strain>
    </source>
</reference>
<dbReference type="GO" id="GO:0008270">
    <property type="term" value="F:zinc ion binding"/>
    <property type="evidence" value="ECO:0007669"/>
    <property type="project" value="InterPro"/>
</dbReference>
<keyword evidence="4" id="KW-1185">Reference proteome</keyword>
<dbReference type="PANTHER" id="PTHR11533">
    <property type="entry name" value="PROTEASE M1 ZINC METALLOPROTEASE"/>
    <property type="match status" value="1"/>
</dbReference>
<evidence type="ECO:0000313" key="3">
    <source>
        <dbReference type="EMBL" id="TSE04648.1"/>
    </source>
</evidence>
<feature type="transmembrane region" description="Helical" evidence="1">
    <location>
        <begin position="327"/>
        <end position="344"/>
    </location>
</feature>
<evidence type="ECO:0000313" key="4">
    <source>
        <dbReference type="Proteomes" id="UP000318833"/>
    </source>
</evidence>
<feature type="transmembrane region" description="Helical" evidence="1">
    <location>
        <begin position="147"/>
        <end position="173"/>
    </location>
</feature>
<protein>
    <submittedName>
        <fullName evidence="3">M1 family metallopeptidase</fullName>
    </submittedName>
</protein>
<feature type="transmembrane region" description="Helical" evidence="1">
    <location>
        <begin position="248"/>
        <end position="268"/>
    </location>
</feature>
<organism evidence="3 4">
    <name type="scientific">Aquimarina algiphila</name>
    <dbReference type="NCBI Taxonomy" id="2047982"/>
    <lineage>
        <taxon>Bacteria</taxon>
        <taxon>Pseudomonadati</taxon>
        <taxon>Bacteroidota</taxon>
        <taxon>Flavobacteriia</taxon>
        <taxon>Flavobacteriales</taxon>
        <taxon>Flavobacteriaceae</taxon>
        <taxon>Aquimarina</taxon>
    </lineage>
</organism>
<dbReference type="InterPro" id="IPR014782">
    <property type="entry name" value="Peptidase_M1_dom"/>
</dbReference>
<feature type="transmembrane region" description="Helical" evidence="1">
    <location>
        <begin position="477"/>
        <end position="502"/>
    </location>
</feature>
<feature type="transmembrane region" description="Helical" evidence="1">
    <location>
        <begin position="530"/>
        <end position="549"/>
    </location>
</feature>
<dbReference type="GO" id="GO:0042277">
    <property type="term" value="F:peptide binding"/>
    <property type="evidence" value="ECO:0007669"/>
    <property type="project" value="TreeGrafter"/>
</dbReference>